<dbReference type="PANTHER" id="PTHR46357:SF1">
    <property type="entry name" value="TRANSCRIPTIONAL REGULATOR ATRX"/>
    <property type="match status" value="1"/>
</dbReference>
<comment type="catalytic activity">
    <reaction evidence="13">
        <text>ATP + H2O = ADP + phosphate + H(+)</text>
        <dbReference type="Rhea" id="RHEA:13065"/>
        <dbReference type="ChEBI" id="CHEBI:15377"/>
        <dbReference type="ChEBI" id="CHEBI:15378"/>
        <dbReference type="ChEBI" id="CHEBI:30616"/>
        <dbReference type="ChEBI" id="CHEBI:43474"/>
        <dbReference type="ChEBI" id="CHEBI:456216"/>
        <dbReference type="EC" id="3.6.4.12"/>
    </reaction>
</comment>
<dbReference type="GO" id="GO:0016787">
    <property type="term" value="F:hydrolase activity"/>
    <property type="evidence" value="ECO:0007669"/>
    <property type="project" value="UniProtKB-KW"/>
</dbReference>
<dbReference type="Pfam" id="PF17981">
    <property type="entry name" value="ADD_ATRX"/>
    <property type="match status" value="1"/>
</dbReference>
<evidence type="ECO:0000256" key="6">
    <source>
        <dbReference type="ARBA" id="ARBA00022771"/>
    </source>
</evidence>
<comment type="subcellular location">
    <subcellularLocation>
        <location evidence="1">Nucleus</location>
    </subcellularLocation>
</comment>
<keyword evidence="8" id="KW-0862">Zinc</keyword>
<dbReference type="InterPro" id="IPR041430">
    <property type="entry name" value="ADD_ATRX"/>
</dbReference>
<accession>A0AAV8WS42</accession>
<comment type="similarity">
    <text evidence="2">Belongs to the SNF2/RAD54 helicase family.</text>
</comment>
<dbReference type="CDD" id="cd11726">
    <property type="entry name" value="ADDz_ATRX"/>
    <property type="match status" value="1"/>
</dbReference>
<feature type="region of interest" description="Disordered" evidence="14">
    <location>
        <begin position="354"/>
        <end position="375"/>
    </location>
</feature>
<evidence type="ECO:0000256" key="10">
    <source>
        <dbReference type="ARBA" id="ARBA00023125"/>
    </source>
</evidence>
<evidence type="ECO:0000256" key="5">
    <source>
        <dbReference type="ARBA" id="ARBA00022763"/>
    </source>
</evidence>
<evidence type="ECO:0000259" key="15">
    <source>
        <dbReference type="PROSITE" id="PS51533"/>
    </source>
</evidence>
<evidence type="ECO:0000256" key="8">
    <source>
        <dbReference type="ARBA" id="ARBA00022833"/>
    </source>
</evidence>
<keyword evidence="11" id="KW-0234">DNA repair</keyword>
<name>A0AAV8WS42_9CUCU</name>
<dbReference type="GO" id="GO:0006338">
    <property type="term" value="P:chromatin remodeling"/>
    <property type="evidence" value="ECO:0007669"/>
    <property type="project" value="TreeGrafter"/>
</dbReference>
<reference evidence="16" key="1">
    <citation type="journal article" date="2023" name="Insect Mol. Biol.">
        <title>Genome sequencing provides insights into the evolution of gene families encoding plant cell wall-degrading enzymes in longhorned beetles.</title>
        <authorList>
            <person name="Shin N.R."/>
            <person name="Okamura Y."/>
            <person name="Kirsch R."/>
            <person name="Pauchet Y."/>
        </authorList>
    </citation>
    <scope>NUCLEOTIDE SEQUENCE</scope>
    <source>
        <strain evidence="16">RBIC_L_NR</strain>
    </source>
</reference>
<evidence type="ECO:0000313" key="17">
    <source>
        <dbReference type="Proteomes" id="UP001162156"/>
    </source>
</evidence>
<keyword evidence="10" id="KW-0238">DNA-binding</keyword>
<feature type="compositionally biased region" description="Polar residues" evidence="14">
    <location>
        <begin position="354"/>
        <end position="374"/>
    </location>
</feature>
<sequence>MYSALNDDKQNMFSIHEFQRFYPNIINNAEITIGYKETFNAEDDVSYDDISSSSNFGEGEYFEESENDMENFDPSLFCPDIIMELGENPIVINTDELSNVDGAREESSPGDKTSDGFLDLTSEENQLGKKTYGTGNPVQYTRIHCTACNDHLGSALCEMSNRLVHPLLKVLICKECNDFYTSGEFEKDYDGSETYCRWCGQGGLVICCSNCEFVFCTKMKRKYSDDHDYDPDTEQLSRPSSSSSIKSVSSICNEVNTSILRKPLTTVSIPNNLTKTSEIITQKCQNITTISAANPTIRPKMTFVSQPKPILKLVNPSVTASDINGRPMDPNQKRMLPNGERLTIITPRNFVSSSAVPGQTPNQKTVNQQNGNIDQQRKRTCYEKAVSAATSITSDLSCNLINLRQNKLTAKKLDDFVAVHNKGMAYTHPSQQQLASKQFLGIPDPVSTTFKFTPSQYFGYLTNNEEKTIVGIKEKKIMRRR</sequence>
<evidence type="ECO:0000256" key="13">
    <source>
        <dbReference type="ARBA" id="ARBA00047995"/>
    </source>
</evidence>
<evidence type="ECO:0000313" key="16">
    <source>
        <dbReference type="EMBL" id="KAJ8929062.1"/>
    </source>
</evidence>
<gene>
    <name evidence="16" type="ORF">NQ314_018287</name>
</gene>
<keyword evidence="9" id="KW-0067">ATP-binding</keyword>
<evidence type="ECO:0000256" key="1">
    <source>
        <dbReference type="ARBA" id="ARBA00004123"/>
    </source>
</evidence>
<comment type="caution">
    <text evidence="16">The sequence shown here is derived from an EMBL/GenBank/DDBJ whole genome shotgun (WGS) entry which is preliminary data.</text>
</comment>
<organism evidence="16 17">
    <name type="scientific">Rhamnusium bicolor</name>
    <dbReference type="NCBI Taxonomy" id="1586634"/>
    <lineage>
        <taxon>Eukaryota</taxon>
        <taxon>Metazoa</taxon>
        <taxon>Ecdysozoa</taxon>
        <taxon>Arthropoda</taxon>
        <taxon>Hexapoda</taxon>
        <taxon>Insecta</taxon>
        <taxon>Pterygota</taxon>
        <taxon>Neoptera</taxon>
        <taxon>Endopterygota</taxon>
        <taxon>Coleoptera</taxon>
        <taxon>Polyphaga</taxon>
        <taxon>Cucujiformia</taxon>
        <taxon>Chrysomeloidea</taxon>
        <taxon>Cerambycidae</taxon>
        <taxon>Lepturinae</taxon>
        <taxon>Rhagiini</taxon>
        <taxon>Rhamnusium</taxon>
    </lineage>
</organism>
<evidence type="ECO:0000256" key="11">
    <source>
        <dbReference type="ARBA" id="ARBA00023204"/>
    </source>
</evidence>
<dbReference type="EMBL" id="JANEYF010005139">
    <property type="protein sequence ID" value="KAJ8929062.1"/>
    <property type="molecule type" value="Genomic_DNA"/>
</dbReference>
<keyword evidence="12" id="KW-0539">Nucleus</keyword>
<evidence type="ECO:0000256" key="12">
    <source>
        <dbReference type="ARBA" id="ARBA00023242"/>
    </source>
</evidence>
<evidence type="ECO:0000256" key="2">
    <source>
        <dbReference type="ARBA" id="ARBA00007025"/>
    </source>
</evidence>
<evidence type="ECO:0000256" key="4">
    <source>
        <dbReference type="ARBA" id="ARBA00022741"/>
    </source>
</evidence>
<evidence type="ECO:0000256" key="9">
    <source>
        <dbReference type="ARBA" id="ARBA00022840"/>
    </source>
</evidence>
<dbReference type="GO" id="GO:0003678">
    <property type="term" value="F:DNA helicase activity"/>
    <property type="evidence" value="ECO:0007669"/>
    <property type="project" value="UniProtKB-EC"/>
</dbReference>
<dbReference type="InterPro" id="IPR052131">
    <property type="entry name" value="ATRX_domain-containing"/>
</dbReference>
<dbReference type="AlphaFoldDB" id="A0AAV8WS42"/>
<evidence type="ECO:0000256" key="3">
    <source>
        <dbReference type="ARBA" id="ARBA00022723"/>
    </source>
</evidence>
<dbReference type="PROSITE" id="PS51533">
    <property type="entry name" value="ADD"/>
    <property type="match status" value="1"/>
</dbReference>
<keyword evidence="3" id="KW-0479">Metal-binding</keyword>
<keyword evidence="7" id="KW-0378">Hydrolase</keyword>
<dbReference type="Proteomes" id="UP001162156">
    <property type="component" value="Unassembled WGS sequence"/>
</dbReference>
<protein>
    <recommendedName>
        <fullName evidence="15">PHD-type domain-containing protein</fullName>
    </recommendedName>
</protein>
<evidence type="ECO:0000256" key="14">
    <source>
        <dbReference type="SAM" id="MobiDB-lite"/>
    </source>
</evidence>
<dbReference type="GO" id="GO:0008270">
    <property type="term" value="F:zinc ion binding"/>
    <property type="evidence" value="ECO:0007669"/>
    <property type="project" value="UniProtKB-KW"/>
</dbReference>
<dbReference type="GO" id="GO:0006281">
    <property type="term" value="P:DNA repair"/>
    <property type="evidence" value="ECO:0007669"/>
    <property type="project" value="UniProtKB-KW"/>
</dbReference>
<feature type="region of interest" description="Disordered" evidence="14">
    <location>
        <begin position="225"/>
        <end position="245"/>
    </location>
</feature>
<dbReference type="InterPro" id="IPR025766">
    <property type="entry name" value="ADD"/>
</dbReference>
<dbReference type="GO" id="GO:0031490">
    <property type="term" value="F:chromatin DNA binding"/>
    <property type="evidence" value="ECO:0007669"/>
    <property type="project" value="TreeGrafter"/>
</dbReference>
<dbReference type="GO" id="GO:0005524">
    <property type="term" value="F:ATP binding"/>
    <property type="evidence" value="ECO:0007669"/>
    <property type="project" value="UniProtKB-KW"/>
</dbReference>
<dbReference type="PANTHER" id="PTHR46357">
    <property type="entry name" value="TRANSCRIPTIONAL REGULATOR ATRX"/>
    <property type="match status" value="1"/>
</dbReference>
<dbReference type="GO" id="GO:0005634">
    <property type="term" value="C:nucleus"/>
    <property type="evidence" value="ECO:0007669"/>
    <property type="project" value="UniProtKB-SubCell"/>
</dbReference>
<evidence type="ECO:0000256" key="7">
    <source>
        <dbReference type="ARBA" id="ARBA00022801"/>
    </source>
</evidence>
<dbReference type="GO" id="GO:0031297">
    <property type="term" value="P:replication fork processing"/>
    <property type="evidence" value="ECO:0007669"/>
    <property type="project" value="TreeGrafter"/>
</dbReference>
<keyword evidence="4" id="KW-0547">Nucleotide-binding</keyword>
<proteinExistence type="inferred from homology"/>
<feature type="domain" description="PHD-type" evidence="15">
    <location>
        <begin position="133"/>
        <end position="280"/>
    </location>
</feature>
<keyword evidence="6" id="KW-0863">Zinc-finger</keyword>
<keyword evidence="5" id="KW-0227">DNA damage</keyword>
<dbReference type="GO" id="GO:0005721">
    <property type="term" value="C:pericentric heterochromatin"/>
    <property type="evidence" value="ECO:0007669"/>
    <property type="project" value="TreeGrafter"/>
</dbReference>
<keyword evidence="17" id="KW-1185">Reference proteome</keyword>